<organism evidence="2 3">
    <name type="scientific">Ataeniobius toweri</name>
    <dbReference type="NCBI Taxonomy" id="208326"/>
    <lineage>
        <taxon>Eukaryota</taxon>
        <taxon>Metazoa</taxon>
        <taxon>Chordata</taxon>
        <taxon>Craniata</taxon>
        <taxon>Vertebrata</taxon>
        <taxon>Euteleostomi</taxon>
        <taxon>Actinopterygii</taxon>
        <taxon>Neopterygii</taxon>
        <taxon>Teleostei</taxon>
        <taxon>Neoteleostei</taxon>
        <taxon>Acanthomorphata</taxon>
        <taxon>Ovalentaria</taxon>
        <taxon>Atherinomorphae</taxon>
        <taxon>Cyprinodontiformes</taxon>
        <taxon>Goodeidae</taxon>
        <taxon>Ataeniobius</taxon>
    </lineage>
</organism>
<proteinExistence type="predicted"/>
<name>A0ABU7C6C7_9TELE</name>
<evidence type="ECO:0000256" key="1">
    <source>
        <dbReference type="SAM" id="SignalP"/>
    </source>
</evidence>
<keyword evidence="1" id="KW-0732">Signal</keyword>
<feature type="chain" id="PRO_5046630524" description="Secreted protein" evidence="1">
    <location>
        <begin position="20"/>
        <end position="102"/>
    </location>
</feature>
<sequence>MTWLIIWTLQTTLLNVCTCEFADMLLQCVLCTHKDGTNVLQNSNMQKLTVAYNDGKRLLKMEQSKPDFCLCSHLSCCIAQAHVQLYVHINGLYKQDHLMNLQ</sequence>
<gene>
    <name evidence="2" type="ORF">ATANTOWER_021786</name>
</gene>
<dbReference type="EMBL" id="JAHUTI010079147">
    <property type="protein sequence ID" value="MED6257399.1"/>
    <property type="molecule type" value="Genomic_DNA"/>
</dbReference>
<feature type="signal peptide" evidence="1">
    <location>
        <begin position="1"/>
        <end position="19"/>
    </location>
</feature>
<keyword evidence="3" id="KW-1185">Reference proteome</keyword>
<evidence type="ECO:0008006" key="4">
    <source>
        <dbReference type="Google" id="ProtNLM"/>
    </source>
</evidence>
<accession>A0ABU7C6C7</accession>
<protein>
    <recommendedName>
        <fullName evidence="4">Secreted protein</fullName>
    </recommendedName>
</protein>
<comment type="caution">
    <text evidence="2">The sequence shown here is derived from an EMBL/GenBank/DDBJ whole genome shotgun (WGS) entry which is preliminary data.</text>
</comment>
<dbReference type="Proteomes" id="UP001345963">
    <property type="component" value="Unassembled WGS sequence"/>
</dbReference>
<evidence type="ECO:0000313" key="2">
    <source>
        <dbReference type="EMBL" id="MED6257399.1"/>
    </source>
</evidence>
<evidence type="ECO:0000313" key="3">
    <source>
        <dbReference type="Proteomes" id="UP001345963"/>
    </source>
</evidence>
<reference evidence="2 3" key="1">
    <citation type="submission" date="2021-07" db="EMBL/GenBank/DDBJ databases">
        <authorList>
            <person name="Palmer J.M."/>
        </authorList>
    </citation>
    <scope>NUCLEOTIDE SEQUENCE [LARGE SCALE GENOMIC DNA]</scope>
    <source>
        <strain evidence="2 3">AT_MEX2019</strain>
        <tissue evidence="2">Muscle</tissue>
    </source>
</reference>